<keyword evidence="5" id="KW-0678">Repressor</keyword>
<dbReference type="PROSITE" id="PS50944">
    <property type="entry name" value="HTH_DTXR"/>
    <property type="match status" value="1"/>
</dbReference>
<dbReference type="Gene3D" id="1.10.60.10">
    <property type="entry name" value="Iron dependent repressor, metal binding and dimerisation domain"/>
    <property type="match status" value="1"/>
</dbReference>
<dbReference type="Pfam" id="PF01325">
    <property type="entry name" value="Fe_dep_repress"/>
    <property type="match status" value="1"/>
</dbReference>
<accession>A0ABX4MZ45</accession>
<dbReference type="InterPro" id="IPR036421">
    <property type="entry name" value="Fe_dep_repressor_sf"/>
</dbReference>
<comment type="caution">
    <text evidence="13">The sequence shown here is derived from an EMBL/GenBank/DDBJ whole genome shotgun (WGS) entry which is preliminary data.</text>
</comment>
<keyword evidence="7" id="KW-0238">DNA-binding</keyword>
<keyword evidence="14" id="KW-1185">Reference proteome</keyword>
<dbReference type="SUPFAM" id="SSF46785">
    <property type="entry name" value="Winged helix' DNA-binding domain"/>
    <property type="match status" value="1"/>
</dbReference>
<dbReference type="Gene3D" id="2.30.30.90">
    <property type="match status" value="1"/>
</dbReference>
<keyword evidence="6" id="KW-0805">Transcription regulation</keyword>
<comment type="subcellular location">
    <subcellularLocation>
        <location evidence="1">Cytoplasm</location>
    </subcellularLocation>
</comment>
<evidence type="ECO:0000259" key="12">
    <source>
        <dbReference type="PROSITE" id="PS50944"/>
    </source>
</evidence>
<dbReference type="Pfam" id="PF04023">
    <property type="entry name" value="FeoA"/>
    <property type="match status" value="1"/>
</dbReference>
<evidence type="ECO:0000256" key="8">
    <source>
        <dbReference type="ARBA" id="ARBA00023159"/>
    </source>
</evidence>
<dbReference type="InterPro" id="IPR007167">
    <property type="entry name" value="Fe-transptr_FeoA-like"/>
</dbReference>
<dbReference type="Pfam" id="PF02742">
    <property type="entry name" value="Fe_dep_repr_C"/>
    <property type="match status" value="1"/>
</dbReference>
<keyword evidence="9" id="KW-0804">Transcription</keyword>
<evidence type="ECO:0000313" key="13">
    <source>
        <dbReference type="EMBL" id="PJJ44859.1"/>
    </source>
</evidence>
<keyword evidence="8" id="KW-0010">Activator</keyword>
<evidence type="ECO:0000256" key="3">
    <source>
        <dbReference type="ARBA" id="ARBA00011738"/>
    </source>
</evidence>
<evidence type="ECO:0000256" key="4">
    <source>
        <dbReference type="ARBA" id="ARBA00022490"/>
    </source>
</evidence>
<name>A0ABX4MZ45_9MICC</name>
<keyword evidence="4" id="KW-0963">Cytoplasm</keyword>
<dbReference type="InterPro" id="IPR001367">
    <property type="entry name" value="Fe_dep_repressor"/>
</dbReference>
<evidence type="ECO:0000256" key="2">
    <source>
        <dbReference type="ARBA" id="ARBA00007871"/>
    </source>
</evidence>
<dbReference type="InterPro" id="IPR036390">
    <property type="entry name" value="WH_DNA-bd_sf"/>
</dbReference>
<reference evidence="13 14" key="1">
    <citation type="submission" date="2017-11" db="EMBL/GenBank/DDBJ databases">
        <title>Sequencing the genomes of 1000 actinobacteria strains.</title>
        <authorList>
            <person name="Klenk H.-P."/>
        </authorList>
    </citation>
    <scope>NUCLEOTIDE SEQUENCE [LARGE SCALE GENOMIC DNA]</scope>
    <source>
        <strain evidence="13 14">DSM 12798</strain>
    </source>
</reference>
<evidence type="ECO:0000256" key="1">
    <source>
        <dbReference type="ARBA" id="ARBA00004496"/>
    </source>
</evidence>
<evidence type="ECO:0000256" key="7">
    <source>
        <dbReference type="ARBA" id="ARBA00023125"/>
    </source>
</evidence>
<dbReference type="SMART" id="SM00529">
    <property type="entry name" value="HTH_DTXR"/>
    <property type="match status" value="1"/>
</dbReference>
<organism evidence="13 14">
    <name type="scientific">Glutamicibacter mysorens</name>
    <dbReference type="NCBI Taxonomy" id="257984"/>
    <lineage>
        <taxon>Bacteria</taxon>
        <taxon>Bacillati</taxon>
        <taxon>Actinomycetota</taxon>
        <taxon>Actinomycetes</taxon>
        <taxon>Micrococcales</taxon>
        <taxon>Micrococcaceae</taxon>
        <taxon>Glutamicibacter</taxon>
    </lineage>
</organism>
<dbReference type="EMBL" id="PGEY01000001">
    <property type="protein sequence ID" value="PJJ44859.1"/>
    <property type="molecule type" value="Genomic_DNA"/>
</dbReference>
<gene>
    <name evidence="13" type="ORF">ATK23_2105</name>
</gene>
<comment type="subunit">
    <text evidence="3">Homodimer.</text>
</comment>
<dbReference type="SUPFAM" id="SSF47979">
    <property type="entry name" value="Iron-dependent repressor protein, dimerization domain"/>
    <property type="match status" value="1"/>
</dbReference>
<evidence type="ECO:0000256" key="11">
    <source>
        <dbReference type="ARBA" id="ARBA00032593"/>
    </source>
</evidence>
<evidence type="ECO:0000313" key="14">
    <source>
        <dbReference type="Proteomes" id="UP000229263"/>
    </source>
</evidence>
<dbReference type="InterPro" id="IPR036388">
    <property type="entry name" value="WH-like_DNA-bd_sf"/>
</dbReference>
<proteinExistence type="inferred from homology"/>
<evidence type="ECO:0000256" key="10">
    <source>
        <dbReference type="ARBA" id="ARBA00023211"/>
    </source>
</evidence>
<dbReference type="InterPro" id="IPR038157">
    <property type="entry name" value="FeoA_core_dom"/>
</dbReference>
<sequence>MVLVSVNQLSDSAQNYLKIIFGLTEWSSDPVTASIIASKSGMKLSTVSGALSKLRQQGLLDHAPYGAVTLTKLGREYALTMVRRHRLIETFLVQMLGYRWDQVHDEAESLEHAVSDFMIERIDSLLEHPTRDPHGDPIPTAEGRISIPQAFNLGEAVDDARVEVERIADDDSQLLQHFSDHRIVVGAQLQVTPGEQFSETVNVQVCATGETLRLGSRAAAAVWVSRSSE</sequence>
<dbReference type="Proteomes" id="UP000229263">
    <property type="component" value="Unassembled WGS sequence"/>
</dbReference>
<dbReference type="Gene3D" id="1.10.10.10">
    <property type="entry name" value="Winged helix-like DNA-binding domain superfamily/Winged helix DNA-binding domain"/>
    <property type="match status" value="1"/>
</dbReference>
<evidence type="ECO:0000256" key="9">
    <source>
        <dbReference type="ARBA" id="ARBA00023163"/>
    </source>
</evidence>
<dbReference type="InterPro" id="IPR050536">
    <property type="entry name" value="DtxR_MntR_Metal-Reg"/>
</dbReference>
<evidence type="ECO:0000256" key="5">
    <source>
        <dbReference type="ARBA" id="ARBA00022491"/>
    </source>
</evidence>
<protein>
    <recommendedName>
        <fullName evidence="11">Manganese transport regulator</fullName>
    </recommendedName>
</protein>
<feature type="domain" description="HTH dtxR-type" evidence="12">
    <location>
        <begin position="9"/>
        <end position="71"/>
    </location>
</feature>
<keyword evidence="10" id="KW-0464">Manganese</keyword>
<dbReference type="InterPro" id="IPR022689">
    <property type="entry name" value="Iron_dep_repressor"/>
</dbReference>
<dbReference type="InterPro" id="IPR022687">
    <property type="entry name" value="HTH_DTXR"/>
</dbReference>
<comment type="similarity">
    <text evidence="2">Belongs to the DtxR/MntR family.</text>
</comment>
<dbReference type="PANTHER" id="PTHR33238:SF11">
    <property type="entry name" value="TRANSCRIPTIONAL REGULATOR MNTR"/>
    <property type="match status" value="1"/>
</dbReference>
<dbReference type="PANTHER" id="PTHR33238">
    <property type="entry name" value="IRON (METAL) DEPENDENT REPRESSOR, DTXR FAMILY"/>
    <property type="match status" value="1"/>
</dbReference>
<evidence type="ECO:0000256" key="6">
    <source>
        <dbReference type="ARBA" id="ARBA00023015"/>
    </source>
</evidence>